<comment type="caution">
    <text evidence="2">The sequence shown here is derived from an EMBL/GenBank/DDBJ whole genome shotgun (WGS) entry which is preliminary data.</text>
</comment>
<protein>
    <submittedName>
        <fullName evidence="2">Uncharacterized protein</fullName>
    </submittedName>
</protein>
<dbReference type="Proteomes" id="UP000609849">
    <property type="component" value="Unassembled WGS sequence"/>
</dbReference>
<keyword evidence="1" id="KW-0812">Transmembrane</keyword>
<feature type="transmembrane region" description="Helical" evidence="1">
    <location>
        <begin position="6"/>
        <end position="26"/>
    </location>
</feature>
<keyword evidence="1" id="KW-0472">Membrane</keyword>
<proteinExistence type="predicted"/>
<gene>
    <name evidence="2" type="ORF">H8923_16770</name>
</gene>
<accession>A0ABR7JUD9</accession>
<dbReference type="EMBL" id="JACRWE010000019">
    <property type="protein sequence ID" value="MBC5998393.1"/>
    <property type="molecule type" value="Genomic_DNA"/>
</dbReference>
<evidence type="ECO:0000313" key="3">
    <source>
        <dbReference type="Proteomes" id="UP000609849"/>
    </source>
</evidence>
<sequence length="233" mass="26622">MTKKKLGILVLSITTITIIICLAVLFNSKNNNMNDLGGYKPTEGITNVKDNYDEGLYLFVPDKYAYESEGGDMWCLVDETQEYHEKHHTFETAYISVNNILDDSTYLSEPVKSPRYLYLNNNQEIEFEDGILYPIDKAPEIVGDFEIMLYVGRDIKAGTYEIYMNKESADYAVGDLEAMVSGTAYPGYSLYTTDDLMKGYSEPTEKKKFKYLPEYVELSDGDFIVLDKYTGIR</sequence>
<evidence type="ECO:0000256" key="1">
    <source>
        <dbReference type="SAM" id="Phobius"/>
    </source>
</evidence>
<keyword evidence="3" id="KW-1185">Reference proteome</keyword>
<keyword evidence="1" id="KW-1133">Transmembrane helix</keyword>
<organism evidence="2 3">
    <name type="scientific">Romboutsia faecis</name>
    <dbReference type="NCBI Taxonomy" id="2764597"/>
    <lineage>
        <taxon>Bacteria</taxon>
        <taxon>Bacillati</taxon>
        <taxon>Bacillota</taxon>
        <taxon>Clostridia</taxon>
        <taxon>Peptostreptococcales</taxon>
        <taxon>Peptostreptococcaceae</taxon>
        <taxon>Romboutsia</taxon>
    </lineage>
</organism>
<evidence type="ECO:0000313" key="2">
    <source>
        <dbReference type="EMBL" id="MBC5998393.1"/>
    </source>
</evidence>
<name>A0ABR7JUD9_9FIRM</name>
<dbReference type="RefSeq" id="WP_153973191.1">
    <property type="nucleotide sequence ID" value="NZ_JACRWE010000019.1"/>
</dbReference>
<reference evidence="2 3" key="1">
    <citation type="submission" date="2020-08" db="EMBL/GenBank/DDBJ databases">
        <authorList>
            <person name="Liu C."/>
            <person name="Sun Q."/>
        </authorList>
    </citation>
    <scope>NUCLEOTIDE SEQUENCE [LARGE SCALE GENOMIC DNA]</scope>
    <source>
        <strain evidence="2 3">NSJ-18</strain>
    </source>
</reference>